<dbReference type="EMBL" id="CP059154">
    <property type="protein sequence ID" value="QLK27043.1"/>
    <property type="molecule type" value="Genomic_DNA"/>
</dbReference>
<accession>A0A7D6GSM8</accession>
<feature type="region of interest" description="Disordered" evidence="1">
    <location>
        <begin position="1"/>
        <end position="33"/>
    </location>
</feature>
<proteinExistence type="predicted"/>
<feature type="compositionally biased region" description="Basic and acidic residues" evidence="1">
    <location>
        <begin position="118"/>
        <end position="131"/>
    </location>
</feature>
<feature type="compositionally biased region" description="Basic and acidic residues" evidence="1">
    <location>
        <begin position="88"/>
        <end position="100"/>
    </location>
</feature>
<dbReference type="KEGG" id="nay:HYG81_05385"/>
<dbReference type="Proteomes" id="UP000510869">
    <property type="component" value="Chromosome"/>
</dbReference>
<feature type="compositionally biased region" description="Acidic residues" evidence="1">
    <location>
        <begin position="206"/>
        <end position="216"/>
    </location>
</feature>
<dbReference type="OrthoDB" id="346484at2157"/>
<name>A0A7D6GSM8_9EURY</name>
<keyword evidence="3" id="KW-1185">Reference proteome</keyword>
<dbReference type="RefSeq" id="WP_180842211.1">
    <property type="nucleotide sequence ID" value="NZ_CP059154.1"/>
</dbReference>
<evidence type="ECO:0000313" key="2">
    <source>
        <dbReference type="EMBL" id="QLK27043.1"/>
    </source>
</evidence>
<gene>
    <name evidence="2" type="ORF">HYG81_05385</name>
</gene>
<feature type="compositionally biased region" description="Basic and acidic residues" evidence="1">
    <location>
        <begin position="17"/>
        <end position="30"/>
    </location>
</feature>
<sequence>MSKRDPTTETGDSSTTESEHSESKFSRESVSRALQSVRGGIESGLPAGIGGGVSLLRGVRALRRGEREHGVGQLVLSGVLLAVAIAQRRSDERRGARSDIDQTDVVSTGPEIDDLEERDAGGGRHTGDEAQRVAGTSIDIEDVDSSPDPESDVDAAEIDQTDVVETGTDEERLADVATESAESDSETGDLESESDGPESESATAESESESPDSAESESDRSVSAEIESTESYERLGAAAFDEHSSELPVPQRAFDQNILSLSSEAFWGIREDDAVFVSQEFDPIQDADGIRYVASTEIDGERTLTIPDTVLNHWDSVAGGGMAVAGGDEIVFVTADSLQADSQIRVVPEQWVDDVLEDNE</sequence>
<protein>
    <submittedName>
        <fullName evidence="2">Uncharacterized protein</fullName>
    </submittedName>
</protein>
<evidence type="ECO:0000256" key="1">
    <source>
        <dbReference type="SAM" id="MobiDB-lite"/>
    </source>
</evidence>
<feature type="compositionally biased region" description="Acidic residues" evidence="1">
    <location>
        <begin position="139"/>
        <end position="162"/>
    </location>
</feature>
<dbReference type="AlphaFoldDB" id="A0A7D6GSM8"/>
<feature type="region of interest" description="Disordered" evidence="1">
    <location>
        <begin position="88"/>
        <end position="229"/>
    </location>
</feature>
<organism evidence="2 3">
    <name type="scientific">Natrinema zhouii</name>
    <dbReference type="NCBI Taxonomy" id="1710539"/>
    <lineage>
        <taxon>Archaea</taxon>
        <taxon>Methanobacteriati</taxon>
        <taxon>Methanobacteriota</taxon>
        <taxon>Stenosarchaea group</taxon>
        <taxon>Halobacteria</taxon>
        <taxon>Halobacteriales</taxon>
        <taxon>Natrialbaceae</taxon>
        <taxon>Natrinema</taxon>
    </lineage>
</organism>
<dbReference type="GeneID" id="56142616"/>
<evidence type="ECO:0000313" key="3">
    <source>
        <dbReference type="Proteomes" id="UP000510869"/>
    </source>
</evidence>
<feature type="compositionally biased region" description="Acidic residues" evidence="1">
    <location>
        <begin position="181"/>
        <end position="198"/>
    </location>
</feature>
<reference evidence="2 3" key="1">
    <citation type="submission" date="2020-07" db="EMBL/GenBank/DDBJ databases">
        <title>Natrinema (YPL30) sp. nov. and Haloterrigena xxxxxx (YPL8) sp. nov., isolated from a salt mine.</title>
        <authorList>
            <person name="Cui H."/>
        </authorList>
    </citation>
    <scope>NUCLEOTIDE SEQUENCE [LARGE SCALE GENOMIC DNA]</scope>
    <source>
        <strain evidence="2 3">YPL13</strain>
    </source>
</reference>